<dbReference type="Pfam" id="PF13407">
    <property type="entry name" value="Peripla_BP_4"/>
    <property type="match status" value="1"/>
</dbReference>
<evidence type="ECO:0000313" key="6">
    <source>
        <dbReference type="EMBL" id="SHO66588.1"/>
    </source>
</evidence>
<accession>A0A1M7ZNX0</accession>
<dbReference type="Proteomes" id="UP000186406">
    <property type="component" value="Unassembled WGS sequence"/>
</dbReference>
<dbReference type="AlphaFoldDB" id="A0A1M7ZNX0"/>
<evidence type="ECO:0000256" key="4">
    <source>
        <dbReference type="SAM" id="MobiDB-lite"/>
    </source>
</evidence>
<evidence type="ECO:0000256" key="2">
    <source>
        <dbReference type="ARBA" id="ARBA00007639"/>
    </source>
</evidence>
<name>A0A1M7ZNX0_9HYPH</name>
<dbReference type="PROSITE" id="PS51318">
    <property type="entry name" value="TAT"/>
    <property type="match status" value="1"/>
</dbReference>
<dbReference type="InterPro" id="IPR028082">
    <property type="entry name" value="Peripla_BP_I"/>
</dbReference>
<dbReference type="InterPro" id="IPR006311">
    <property type="entry name" value="TAT_signal"/>
</dbReference>
<dbReference type="GO" id="GO:0030246">
    <property type="term" value="F:carbohydrate binding"/>
    <property type="evidence" value="ECO:0007669"/>
    <property type="project" value="UniProtKB-ARBA"/>
</dbReference>
<proteinExistence type="inferred from homology"/>
<comment type="subcellular location">
    <subcellularLocation>
        <location evidence="1">Cell envelope</location>
    </subcellularLocation>
</comment>
<evidence type="ECO:0000256" key="1">
    <source>
        <dbReference type="ARBA" id="ARBA00004196"/>
    </source>
</evidence>
<dbReference type="PANTHER" id="PTHR46847:SF1">
    <property type="entry name" value="D-ALLOSE-BINDING PERIPLASMIC PROTEIN-RELATED"/>
    <property type="match status" value="1"/>
</dbReference>
<evidence type="ECO:0000256" key="3">
    <source>
        <dbReference type="ARBA" id="ARBA00022729"/>
    </source>
</evidence>
<dbReference type="SUPFAM" id="SSF53822">
    <property type="entry name" value="Periplasmic binding protein-like I"/>
    <property type="match status" value="1"/>
</dbReference>
<dbReference type="PANTHER" id="PTHR46847">
    <property type="entry name" value="D-ALLOSE-BINDING PERIPLASMIC PROTEIN-RELATED"/>
    <property type="match status" value="1"/>
</dbReference>
<dbReference type="Gene3D" id="3.40.50.2300">
    <property type="match status" value="2"/>
</dbReference>
<feature type="domain" description="Periplasmic binding protein" evidence="5">
    <location>
        <begin position="77"/>
        <end position="316"/>
    </location>
</feature>
<keyword evidence="7" id="KW-1185">Reference proteome</keyword>
<dbReference type="InterPro" id="IPR025997">
    <property type="entry name" value="SBP_2_dom"/>
</dbReference>
<feature type="region of interest" description="Disordered" evidence="4">
    <location>
        <begin position="1"/>
        <end position="26"/>
    </location>
</feature>
<comment type="similarity">
    <text evidence="2">Belongs to the bacterial solute-binding protein 2 family.</text>
</comment>
<keyword evidence="3" id="KW-0732">Signal</keyword>
<protein>
    <submittedName>
        <fullName evidence="6">Ribose transport system substrate-binding protein</fullName>
    </submittedName>
</protein>
<dbReference type="STRING" id="1123029.SAMN02745172_03247"/>
<reference evidence="6 7" key="1">
    <citation type="submission" date="2016-12" db="EMBL/GenBank/DDBJ databases">
        <authorList>
            <person name="Song W.-J."/>
            <person name="Kurnit D.M."/>
        </authorList>
    </citation>
    <scope>NUCLEOTIDE SEQUENCE [LARGE SCALE GENOMIC DNA]</scope>
    <source>
        <strain evidence="6 7">DSM 19599</strain>
    </source>
</reference>
<evidence type="ECO:0000259" key="5">
    <source>
        <dbReference type="Pfam" id="PF13407"/>
    </source>
</evidence>
<organism evidence="6 7">
    <name type="scientific">Pseudoxanthobacter soli DSM 19599</name>
    <dbReference type="NCBI Taxonomy" id="1123029"/>
    <lineage>
        <taxon>Bacteria</taxon>
        <taxon>Pseudomonadati</taxon>
        <taxon>Pseudomonadota</taxon>
        <taxon>Alphaproteobacteria</taxon>
        <taxon>Hyphomicrobiales</taxon>
        <taxon>Segnochrobactraceae</taxon>
        <taxon>Pseudoxanthobacter</taxon>
    </lineage>
</organism>
<sequence length="356" mass="37841">MNDTTEFQGAADLDGDSMSTGNDGQGGGRFQISRRGLLTAGTALLAAQYLGVRPSFAADYKFAAALGWTTYDSGRHLQDGFNAAVKELGGTLTTTDAGFDAKKQSDQIDSLVATKPDALFITPADAVAIAPAVQRALNAGIPVFAADSMVPGVAVNTTAMSNNFGMGFYTGDYIARKLNGKGPIARVLLPQNESWDQRTLGMEWALKRYPDIKIVTSWAFALAGNVTPRQAVDNILTAHDDLAAVWCAWDGAAVEGTLAARAADRPNLIITGIDGGSQAFNYIAAGSQLKLTMAQSFYEMAYLDVFYAHEHLAGRKTPRTVITPAYAVTQEMLKAGLPDDYDVPGRAGELGWVRAV</sequence>
<dbReference type="GO" id="GO:0030313">
    <property type="term" value="C:cell envelope"/>
    <property type="evidence" value="ECO:0007669"/>
    <property type="project" value="UniProtKB-SubCell"/>
</dbReference>
<dbReference type="CDD" id="cd01536">
    <property type="entry name" value="PBP1_ABC_sugar_binding-like"/>
    <property type="match status" value="1"/>
</dbReference>
<evidence type="ECO:0000313" key="7">
    <source>
        <dbReference type="Proteomes" id="UP000186406"/>
    </source>
</evidence>
<dbReference type="RefSeq" id="WP_244530915.1">
    <property type="nucleotide sequence ID" value="NZ_FRXO01000006.1"/>
</dbReference>
<gene>
    <name evidence="6" type="ORF">SAMN02745172_03247</name>
</gene>
<dbReference type="EMBL" id="FRXO01000006">
    <property type="protein sequence ID" value="SHO66588.1"/>
    <property type="molecule type" value="Genomic_DNA"/>
</dbReference>